<dbReference type="InterPro" id="IPR001647">
    <property type="entry name" value="HTH_TetR"/>
</dbReference>
<keyword evidence="2 4" id="KW-0238">DNA-binding</keyword>
<name>A0A2R4MH51_9HYPH</name>
<dbReference type="InterPro" id="IPR054156">
    <property type="entry name" value="YxaF_TetR_C"/>
</dbReference>
<dbReference type="EMBL" id="CP021330">
    <property type="protein sequence ID" value="AVX05358.1"/>
    <property type="molecule type" value="Genomic_DNA"/>
</dbReference>
<dbReference type="InterPro" id="IPR036271">
    <property type="entry name" value="Tet_transcr_reg_TetR-rel_C_sf"/>
</dbReference>
<keyword evidence="1" id="KW-0805">Transcription regulation</keyword>
<dbReference type="Pfam" id="PF21993">
    <property type="entry name" value="TetR_C_13_2"/>
    <property type="match status" value="1"/>
</dbReference>
<dbReference type="AlphaFoldDB" id="A0A2R4MH51"/>
<dbReference type="InterPro" id="IPR009057">
    <property type="entry name" value="Homeodomain-like_sf"/>
</dbReference>
<evidence type="ECO:0000256" key="1">
    <source>
        <dbReference type="ARBA" id="ARBA00023015"/>
    </source>
</evidence>
<evidence type="ECO:0000256" key="4">
    <source>
        <dbReference type="PROSITE-ProRule" id="PRU00335"/>
    </source>
</evidence>
<protein>
    <submittedName>
        <fullName evidence="6">HTH-type transcriptional regulator LmrA</fullName>
    </submittedName>
</protein>
<dbReference type="STRING" id="1122213.GCA_000423365_00482"/>
<evidence type="ECO:0000259" key="5">
    <source>
        <dbReference type="PROSITE" id="PS50977"/>
    </source>
</evidence>
<sequence>MSTKQTTPRRRRKGETTKSKLTTIAMDLFQRKGFVAVGLNELCAAGDLPKGSIYYHFPKGKNDIAIAVVEQAKQVIGEGIRQAGAASDSLDSFIAALVQGFAQNLVQSDYEKGCPVSTLALELSAQEAEIGAAISACYVHWQSLAADRFIAFGMDEQKANELAQFSFCALEGALILARTQKSLQPLERVQYHLSKYLK</sequence>
<gene>
    <name evidence="6" type="ORF">MXMO3_02848</name>
</gene>
<dbReference type="Gene3D" id="1.10.357.10">
    <property type="entry name" value="Tetracycline Repressor, domain 2"/>
    <property type="match status" value="1"/>
</dbReference>
<dbReference type="PROSITE" id="PS50977">
    <property type="entry name" value="HTH_TETR_2"/>
    <property type="match status" value="1"/>
</dbReference>
<organism evidence="6 7">
    <name type="scientific">Maritalea myrionectae</name>
    <dbReference type="NCBI Taxonomy" id="454601"/>
    <lineage>
        <taxon>Bacteria</taxon>
        <taxon>Pseudomonadati</taxon>
        <taxon>Pseudomonadota</taxon>
        <taxon>Alphaproteobacteria</taxon>
        <taxon>Hyphomicrobiales</taxon>
        <taxon>Devosiaceae</taxon>
        <taxon>Maritalea</taxon>
    </lineage>
</organism>
<proteinExistence type="predicted"/>
<dbReference type="PANTHER" id="PTHR47506">
    <property type="entry name" value="TRANSCRIPTIONAL REGULATORY PROTEIN"/>
    <property type="match status" value="1"/>
</dbReference>
<evidence type="ECO:0000256" key="2">
    <source>
        <dbReference type="ARBA" id="ARBA00023125"/>
    </source>
</evidence>
<dbReference type="KEGG" id="mmyr:MXMO3_02848"/>
<dbReference type="RefSeq" id="WP_117396280.1">
    <property type="nucleotide sequence ID" value="NZ_CP021330.1"/>
</dbReference>
<accession>A0A2R4MH51</accession>
<dbReference type="SUPFAM" id="SSF46689">
    <property type="entry name" value="Homeodomain-like"/>
    <property type="match status" value="1"/>
</dbReference>
<feature type="DNA-binding region" description="H-T-H motif" evidence="4">
    <location>
        <begin position="38"/>
        <end position="57"/>
    </location>
</feature>
<dbReference type="SUPFAM" id="SSF48498">
    <property type="entry name" value="Tetracyclin repressor-like, C-terminal domain"/>
    <property type="match status" value="1"/>
</dbReference>
<dbReference type="Pfam" id="PF00440">
    <property type="entry name" value="TetR_N"/>
    <property type="match status" value="1"/>
</dbReference>
<dbReference type="Proteomes" id="UP000258927">
    <property type="component" value="Chromosome"/>
</dbReference>
<dbReference type="GO" id="GO:0003677">
    <property type="term" value="F:DNA binding"/>
    <property type="evidence" value="ECO:0007669"/>
    <property type="project" value="UniProtKB-UniRule"/>
</dbReference>
<feature type="domain" description="HTH tetR-type" evidence="5">
    <location>
        <begin position="15"/>
        <end position="75"/>
    </location>
</feature>
<reference evidence="6 7" key="1">
    <citation type="submission" date="2017-05" db="EMBL/GenBank/DDBJ databases">
        <title>Genome Analysis of Maritalea myrionectae HL2708#5.</title>
        <authorList>
            <consortium name="Cotde Inc.-PKNU"/>
            <person name="Jang D."/>
            <person name="Oh H.-M."/>
        </authorList>
    </citation>
    <scope>NUCLEOTIDE SEQUENCE [LARGE SCALE GENOMIC DNA]</scope>
    <source>
        <strain evidence="6 7">HL2708#5</strain>
    </source>
</reference>
<keyword evidence="7" id="KW-1185">Reference proteome</keyword>
<evidence type="ECO:0000256" key="3">
    <source>
        <dbReference type="ARBA" id="ARBA00023163"/>
    </source>
</evidence>
<evidence type="ECO:0000313" key="6">
    <source>
        <dbReference type="EMBL" id="AVX05358.1"/>
    </source>
</evidence>
<dbReference type="PANTHER" id="PTHR47506:SF3">
    <property type="entry name" value="HTH-TYPE TRANSCRIPTIONAL REGULATOR LMRA"/>
    <property type="match status" value="1"/>
</dbReference>
<evidence type="ECO:0000313" key="7">
    <source>
        <dbReference type="Proteomes" id="UP000258927"/>
    </source>
</evidence>
<keyword evidence="3" id="KW-0804">Transcription</keyword>